<evidence type="ECO:0000256" key="1">
    <source>
        <dbReference type="SAM" id="MobiDB-lite"/>
    </source>
</evidence>
<protein>
    <submittedName>
        <fullName evidence="2">Uncharacterized protein</fullName>
    </submittedName>
</protein>
<feature type="region of interest" description="Disordered" evidence="1">
    <location>
        <begin position="1"/>
        <end position="21"/>
    </location>
</feature>
<dbReference type="EMBL" id="JBHFEH010000094">
    <property type="protein sequence ID" value="KAL2047785.1"/>
    <property type="molecule type" value="Genomic_DNA"/>
</dbReference>
<evidence type="ECO:0000313" key="2">
    <source>
        <dbReference type="EMBL" id="KAL2047785.1"/>
    </source>
</evidence>
<sequence>MKRIAASMQAKIRRDEAESTNQFRKVLDTSQPFNEEMDENAWWRKRLSKDDPARRVDEGITSYITRKLELER</sequence>
<evidence type="ECO:0000313" key="3">
    <source>
        <dbReference type="Proteomes" id="UP001590951"/>
    </source>
</evidence>
<accession>A0ABR4AQN9</accession>
<reference evidence="2 3" key="1">
    <citation type="submission" date="2024-09" db="EMBL/GenBank/DDBJ databases">
        <title>Rethinking Asexuality: The Enigmatic Case of Functional Sexual Genes in Lepraria (Stereocaulaceae).</title>
        <authorList>
            <person name="Doellman M."/>
            <person name="Sun Y."/>
            <person name="Barcenas-Pena A."/>
            <person name="Lumbsch H.T."/>
            <person name="Grewe F."/>
        </authorList>
    </citation>
    <scope>NUCLEOTIDE SEQUENCE [LARGE SCALE GENOMIC DNA]</scope>
    <source>
        <strain evidence="2 3">Grewe 0041</strain>
    </source>
</reference>
<organism evidence="2 3">
    <name type="scientific">Lepraria finkii</name>
    <dbReference type="NCBI Taxonomy" id="1340010"/>
    <lineage>
        <taxon>Eukaryota</taxon>
        <taxon>Fungi</taxon>
        <taxon>Dikarya</taxon>
        <taxon>Ascomycota</taxon>
        <taxon>Pezizomycotina</taxon>
        <taxon>Lecanoromycetes</taxon>
        <taxon>OSLEUM clade</taxon>
        <taxon>Lecanoromycetidae</taxon>
        <taxon>Lecanorales</taxon>
        <taxon>Lecanorineae</taxon>
        <taxon>Stereocaulaceae</taxon>
        <taxon>Lepraria</taxon>
    </lineage>
</organism>
<dbReference type="Proteomes" id="UP001590951">
    <property type="component" value="Unassembled WGS sequence"/>
</dbReference>
<keyword evidence="3" id="KW-1185">Reference proteome</keyword>
<proteinExistence type="predicted"/>
<gene>
    <name evidence="2" type="ORF">ABVK25_011335</name>
</gene>
<comment type="caution">
    <text evidence="2">The sequence shown here is derived from an EMBL/GenBank/DDBJ whole genome shotgun (WGS) entry which is preliminary data.</text>
</comment>
<name>A0ABR4AQN9_9LECA</name>